<dbReference type="Proteomes" id="UP000281094">
    <property type="component" value="Unassembled WGS sequence"/>
</dbReference>
<evidence type="ECO:0000313" key="2">
    <source>
        <dbReference type="EMBL" id="RLQ89097.1"/>
    </source>
</evidence>
<dbReference type="EMBL" id="RCWN01000001">
    <property type="protein sequence ID" value="RLQ89097.1"/>
    <property type="molecule type" value="Genomic_DNA"/>
</dbReference>
<evidence type="ECO:0000313" key="3">
    <source>
        <dbReference type="Proteomes" id="UP000281094"/>
    </source>
</evidence>
<name>A0A3L7JEA2_9HYPH</name>
<feature type="compositionally biased region" description="Basic and acidic residues" evidence="1">
    <location>
        <begin position="71"/>
        <end position="86"/>
    </location>
</feature>
<reference evidence="2 3" key="1">
    <citation type="submission" date="2018-10" db="EMBL/GenBank/DDBJ databases">
        <title>Notoacmeibacter sp. M2BS9Y-3-1, whole genome shotgun sequence.</title>
        <authorList>
            <person name="Tuo L."/>
        </authorList>
    </citation>
    <scope>NUCLEOTIDE SEQUENCE [LARGE SCALE GENOMIC DNA]</scope>
    <source>
        <strain evidence="2 3">M2BS9Y-3-1</strain>
    </source>
</reference>
<keyword evidence="3" id="KW-1185">Reference proteome</keyword>
<organism evidence="2 3">
    <name type="scientific">Notoacmeibacter ruber</name>
    <dbReference type="NCBI Taxonomy" id="2670375"/>
    <lineage>
        <taxon>Bacteria</taxon>
        <taxon>Pseudomonadati</taxon>
        <taxon>Pseudomonadota</taxon>
        <taxon>Alphaproteobacteria</taxon>
        <taxon>Hyphomicrobiales</taxon>
        <taxon>Notoacmeibacteraceae</taxon>
        <taxon>Notoacmeibacter</taxon>
    </lineage>
</organism>
<gene>
    <name evidence="2" type="ORF">D8780_13455</name>
</gene>
<protein>
    <submittedName>
        <fullName evidence="2">Uncharacterized protein</fullName>
    </submittedName>
</protein>
<sequence length="86" mass="9042">MNENRKDTIKRDRQKDDEVETATGQSNKPAIDASDAPDPDAHGSAAADVITDGEAGASTRNTGGAEPIKNMPEDYAKGKDAAKRGE</sequence>
<feature type="region of interest" description="Disordered" evidence="1">
    <location>
        <begin position="1"/>
        <end position="86"/>
    </location>
</feature>
<comment type="caution">
    <text evidence="2">The sequence shown here is derived from an EMBL/GenBank/DDBJ whole genome shotgun (WGS) entry which is preliminary data.</text>
</comment>
<proteinExistence type="predicted"/>
<feature type="compositionally biased region" description="Low complexity" evidence="1">
    <location>
        <begin position="29"/>
        <end position="48"/>
    </location>
</feature>
<evidence type="ECO:0000256" key="1">
    <source>
        <dbReference type="SAM" id="MobiDB-lite"/>
    </source>
</evidence>
<dbReference type="RefSeq" id="WP_121646064.1">
    <property type="nucleotide sequence ID" value="NZ_RCWN01000001.1"/>
</dbReference>
<feature type="compositionally biased region" description="Basic and acidic residues" evidence="1">
    <location>
        <begin position="1"/>
        <end position="16"/>
    </location>
</feature>
<dbReference type="AlphaFoldDB" id="A0A3L7JEA2"/>
<accession>A0A3L7JEA2</accession>